<comment type="catalytic activity">
    <reaction evidence="6">
        <text>N-acetyl-alpha-D-glucosamine 1-phosphate + UTP + H(+) = UDP-N-acetyl-alpha-D-glucosamine + diphosphate</text>
        <dbReference type="Rhea" id="RHEA:13509"/>
        <dbReference type="ChEBI" id="CHEBI:15378"/>
        <dbReference type="ChEBI" id="CHEBI:33019"/>
        <dbReference type="ChEBI" id="CHEBI:46398"/>
        <dbReference type="ChEBI" id="CHEBI:57705"/>
        <dbReference type="ChEBI" id="CHEBI:57776"/>
        <dbReference type="EC" id="2.7.7.23"/>
    </reaction>
</comment>
<organism evidence="7 8">
    <name type="scientific">Diabrotica virgifera virgifera</name>
    <name type="common">western corn rootworm</name>
    <dbReference type="NCBI Taxonomy" id="50390"/>
    <lineage>
        <taxon>Eukaryota</taxon>
        <taxon>Metazoa</taxon>
        <taxon>Ecdysozoa</taxon>
        <taxon>Arthropoda</taxon>
        <taxon>Hexapoda</taxon>
        <taxon>Insecta</taxon>
        <taxon>Pterygota</taxon>
        <taxon>Neoptera</taxon>
        <taxon>Endopterygota</taxon>
        <taxon>Coleoptera</taxon>
        <taxon>Polyphaga</taxon>
        <taxon>Cucujiformia</taxon>
        <taxon>Chrysomeloidea</taxon>
        <taxon>Chrysomelidae</taxon>
        <taxon>Galerucinae</taxon>
        <taxon>Diabroticina</taxon>
        <taxon>Diabroticites</taxon>
        <taxon>Diabrotica</taxon>
    </lineage>
</organism>
<dbReference type="SUPFAM" id="SSF53448">
    <property type="entry name" value="Nucleotide-diphospho-sugar transferases"/>
    <property type="match status" value="1"/>
</dbReference>
<sequence length="541" mass="60069">MATITELRAILERNGQSHLIQFWDKLTNEEQDVFVDQLNTINFGEANQLFKNAMLSLNDQGTKLDSKMKPVPAHTFESEEEVNSDVLAQYKKIGLEEIANGHVAVLLMAGGQGTRLGVNYPKGMYSVGLPSSKTLFQIQAERIRKVMSLAKQQTGHSGRIVWYIMTSGPTDETTEKFLRKHDYFGLDKKDVVLFKQGLLPCFDFNGKIFLESNRSVALAPDGNGGIYRALQKNGILDDMKKRGIKYLHAHSVDNILVKVADPVFIGYCVKKEAECGAKVVKKSGPNEAIGVVCQIDGKFQVVEYSEITEKTANLRDSDGNLVFSSGNICNHFFTTDFLNKIANSFESQLKLHVAKKKIPHVNSEGEKISPTSPNGIKIEKFVFDVFQFTNNFVTWEVPRSSEFSALKNADNKEGTAVDCPSTSKRDLLRLHKKYIENAGGKVTSNEVEISPLLSYAGENLEIRVKGKVFDKTTVIYSDEEQLIMNNNNTIDGPIISNGVNALPVGINGGVSPSRKPLSLAILLLHRPIRHQLIPDQVVDSF</sequence>
<evidence type="ECO:0000256" key="4">
    <source>
        <dbReference type="ARBA" id="ARBA00022679"/>
    </source>
</evidence>
<evidence type="ECO:0000256" key="5">
    <source>
        <dbReference type="ARBA" id="ARBA00022695"/>
    </source>
</evidence>
<evidence type="ECO:0000256" key="6">
    <source>
        <dbReference type="ARBA" id="ARBA00048493"/>
    </source>
</evidence>
<dbReference type="Gene3D" id="3.90.550.10">
    <property type="entry name" value="Spore Coat Polysaccharide Biosynthesis Protein SpsA, Chain A"/>
    <property type="match status" value="1"/>
</dbReference>
<evidence type="ECO:0000256" key="2">
    <source>
        <dbReference type="ARBA" id="ARBA00010401"/>
    </source>
</evidence>
<accession>A0ABM5IKB4</accession>
<evidence type="ECO:0000256" key="3">
    <source>
        <dbReference type="ARBA" id="ARBA00012457"/>
    </source>
</evidence>
<keyword evidence="5" id="KW-0548">Nucleotidyltransferase</keyword>
<dbReference type="EC" id="2.7.7.23" evidence="3"/>
<name>A0ABM5IKB4_DIAVI</name>
<evidence type="ECO:0000313" key="7">
    <source>
        <dbReference type="EnsemblMetazoa" id="XP_028134782.2"/>
    </source>
</evidence>
<dbReference type="InterPro" id="IPR039741">
    <property type="entry name" value="UDP-sugar_pyrophosphorylase"/>
</dbReference>
<dbReference type="RefSeq" id="XP_028134782.2">
    <property type="nucleotide sequence ID" value="XM_028278981.2"/>
</dbReference>
<reference evidence="7" key="1">
    <citation type="submission" date="2025-05" db="UniProtKB">
        <authorList>
            <consortium name="EnsemblMetazoa"/>
        </authorList>
    </citation>
    <scope>IDENTIFICATION</scope>
</reference>
<dbReference type="EnsemblMetazoa" id="XM_028278981.2">
    <property type="protein sequence ID" value="XP_028134782.2"/>
    <property type="gene ID" value="LOC114329772"/>
</dbReference>
<proteinExistence type="inferred from homology"/>
<keyword evidence="4" id="KW-0808">Transferase</keyword>
<dbReference type="InterPro" id="IPR029044">
    <property type="entry name" value="Nucleotide-diphossugar_trans"/>
</dbReference>
<comment type="pathway">
    <text evidence="1">Nucleotide-sugar biosynthesis; UDP-N-acetyl-alpha-D-glucosamine biosynthesis; UDP-N-acetyl-alpha-D-glucosamine from N-acetyl-alpha-D-glucosamine 1-phosphate: step 1/1.</text>
</comment>
<dbReference type="Pfam" id="PF01704">
    <property type="entry name" value="UDPGP"/>
    <property type="match status" value="1"/>
</dbReference>
<protein>
    <recommendedName>
        <fullName evidence="3">UDP-N-acetylglucosamine diphosphorylase</fullName>
        <ecNumber evidence="3">2.7.7.23</ecNumber>
    </recommendedName>
</protein>
<evidence type="ECO:0000313" key="8">
    <source>
        <dbReference type="Proteomes" id="UP001652700"/>
    </source>
</evidence>
<dbReference type="Proteomes" id="UP001652700">
    <property type="component" value="Unplaced"/>
</dbReference>
<dbReference type="InterPro" id="IPR002618">
    <property type="entry name" value="UDPGP_fam"/>
</dbReference>
<dbReference type="CDD" id="cd04193">
    <property type="entry name" value="UDPGlcNAc_PPase"/>
    <property type="match status" value="1"/>
</dbReference>
<evidence type="ECO:0000256" key="1">
    <source>
        <dbReference type="ARBA" id="ARBA00005208"/>
    </source>
</evidence>
<keyword evidence="8" id="KW-1185">Reference proteome</keyword>
<dbReference type="PANTHER" id="PTHR11952">
    <property type="entry name" value="UDP- GLUCOSE PYROPHOSPHORYLASE"/>
    <property type="match status" value="1"/>
</dbReference>
<comment type="similarity">
    <text evidence="2">Belongs to the UDPGP type 1 family.</text>
</comment>
<dbReference type="PANTHER" id="PTHR11952:SF2">
    <property type="entry name" value="LD24639P"/>
    <property type="match status" value="1"/>
</dbReference>
<dbReference type="GeneID" id="114329772"/>